<name>A0A0D3I895_EMIH1</name>
<dbReference type="GO" id="GO:0012505">
    <property type="term" value="C:endomembrane system"/>
    <property type="evidence" value="ECO:0007669"/>
    <property type="project" value="UniProtKB-SubCell"/>
</dbReference>
<reference evidence="9" key="1">
    <citation type="journal article" date="2013" name="Nature">
        <title>Pan genome of the phytoplankton Emiliania underpins its global distribution.</title>
        <authorList>
            <person name="Read B.A."/>
            <person name="Kegel J."/>
            <person name="Klute M.J."/>
            <person name="Kuo A."/>
            <person name="Lefebvre S.C."/>
            <person name="Maumus F."/>
            <person name="Mayer C."/>
            <person name="Miller J."/>
            <person name="Monier A."/>
            <person name="Salamov A."/>
            <person name="Young J."/>
            <person name="Aguilar M."/>
            <person name="Claverie J.M."/>
            <person name="Frickenhaus S."/>
            <person name="Gonzalez K."/>
            <person name="Herman E.K."/>
            <person name="Lin Y.C."/>
            <person name="Napier J."/>
            <person name="Ogata H."/>
            <person name="Sarno A.F."/>
            <person name="Shmutz J."/>
            <person name="Schroeder D."/>
            <person name="de Vargas C."/>
            <person name="Verret F."/>
            <person name="von Dassow P."/>
            <person name="Valentin K."/>
            <person name="Van de Peer Y."/>
            <person name="Wheeler G."/>
            <person name="Dacks J.B."/>
            <person name="Delwiche C.F."/>
            <person name="Dyhrman S.T."/>
            <person name="Glockner G."/>
            <person name="John U."/>
            <person name="Richards T."/>
            <person name="Worden A.Z."/>
            <person name="Zhang X."/>
            <person name="Grigoriev I.V."/>
            <person name="Allen A.E."/>
            <person name="Bidle K."/>
            <person name="Borodovsky M."/>
            <person name="Bowler C."/>
            <person name="Brownlee C."/>
            <person name="Cock J.M."/>
            <person name="Elias M."/>
            <person name="Gladyshev V.N."/>
            <person name="Groth M."/>
            <person name="Guda C."/>
            <person name="Hadaegh A."/>
            <person name="Iglesias-Rodriguez M.D."/>
            <person name="Jenkins J."/>
            <person name="Jones B.M."/>
            <person name="Lawson T."/>
            <person name="Leese F."/>
            <person name="Lindquist E."/>
            <person name="Lobanov A."/>
            <person name="Lomsadze A."/>
            <person name="Malik S.B."/>
            <person name="Marsh M.E."/>
            <person name="Mackinder L."/>
            <person name="Mock T."/>
            <person name="Mueller-Roeber B."/>
            <person name="Pagarete A."/>
            <person name="Parker M."/>
            <person name="Probert I."/>
            <person name="Quesneville H."/>
            <person name="Raines C."/>
            <person name="Rensing S.A."/>
            <person name="Riano-Pachon D.M."/>
            <person name="Richier S."/>
            <person name="Rokitta S."/>
            <person name="Shiraiwa Y."/>
            <person name="Soanes D.M."/>
            <person name="van der Giezen M."/>
            <person name="Wahlund T.M."/>
            <person name="Williams B."/>
            <person name="Wilson W."/>
            <person name="Wolfe G."/>
            <person name="Wurch L.L."/>
        </authorList>
    </citation>
    <scope>NUCLEOTIDE SEQUENCE</scope>
</reference>
<feature type="transmembrane region" description="Helical" evidence="6">
    <location>
        <begin position="192"/>
        <end position="214"/>
    </location>
</feature>
<evidence type="ECO:0000256" key="7">
    <source>
        <dbReference type="SAM" id="SignalP"/>
    </source>
</evidence>
<evidence type="ECO:0000256" key="6">
    <source>
        <dbReference type="SAM" id="Phobius"/>
    </source>
</evidence>
<dbReference type="OMA" id="CIKARFV"/>
<comment type="subcellular location">
    <subcellularLocation>
        <location evidence="1">Endomembrane system</location>
        <topology evidence="1">Multi-pass membrane protein</topology>
    </subcellularLocation>
</comment>
<dbReference type="PANTHER" id="PTHR31851">
    <property type="entry name" value="FE(2+)/MN(2+) TRANSPORTER PCL1"/>
    <property type="match status" value="1"/>
</dbReference>
<feature type="transmembrane region" description="Helical" evidence="6">
    <location>
        <begin position="156"/>
        <end position="180"/>
    </location>
</feature>
<accession>A0A0D3I895</accession>
<evidence type="ECO:0000313" key="9">
    <source>
        <dbReference type="Proteomes" id="UP000013827"/>
    </source>
</evidence>
<evidence type="ECO:0000256" key="3">
    <source>
        <dbReference type="ARBA" id="ARBA00022692"/>
    </source>
</evidence>
<dbReference type="HOGENOM" id="CLU_1087520_0_0_1"/>
<dbReference type="KEGG" id="ehx:EMIHUDRAFT_465764"/>
<keyword evidence="4 6" id="KW-1133">Transmembrane helix</keyword>
<reference evidence="8" key="2">
    <citation type="submission" date="2024-10" db="UniProtKB">
        <authorList>
            <consortium name="EnsemblProtists"/>
        </authorList>
    </citation>
    <scope>IDENTIFICATION</scope>
</reference>
<dbReference type="RefSeq" id="XP_005759909.1">
    <property type="nucleotide sequence ID" value="XM_005759852.1"/>
</dbReference>
<feature type="transmembrane region" description="Helical" evidence="6">
    <location>
        <begin position="82"/>
        <end position="102"/>
    </location>
</feature>
<sequence length="256" mass="26099">MSRSALLLAVVGAAASATPRTLLRPDTRDTSSRHVLTQLRGGGRISGTFGAALHGATATLFAARTEPKGQKAMRLERHVRGVVFGGMDGILTTFALLAAVAGSRHTSTSLTLVIGISTVLADALSMAAGEYLSAKAEAQMAAGAPPDEPGPLEKGVAMFLAFTAFGSMPLLGYISAALLTSFAGSAVAPQRYFALSVVITAVTLFSLGCIKARFVDDVWWHSGAEASAEGGGVLAIGGAAACVAFYTAKLVDRAIA</sequence>
<keyword evidence="3 6" id="KW-0812">Transmembrane</keyword>
<feature type="transmembrane region" description="Helical" evidence="6">
    <location>
        <begin position="226"/>
        <end position="248"/>
    </location>
</feature>
<feature type="chain" id="PRO_5044290962" evidence="7">
    <location>
        <begin position="17"/>
        <end position="256"/>
    </location>
</feature>
<evidence type="ECO:0000256" key="1">
    <source>
        <dbReference type="ARBA" id="ARBA00004127"/>
    </source>
</evidence>
<dbReference type="Proteomes" id="UP000013827">
    <property type="component" value="Unassembled WGS sequence"/>
</dbReference>
<dbReference type="AlphaFoldDB" id="A0A0D3I895"/>
<dbReference type="Pfam" id="PF01988">
    <property type="entry name" value="VIT1"/>
    <property type="match status" value="2"/>
</dbReference>
<dbReference type="EnsemblProtists" id="EOD07480">
    <property type="protein sequence ID" value="EOD07480"/>
    <property type="gene ID" value="EMIHUDRAFT_465764"/>
</dbReference>
<evidence type="ECO:0000256" key="4">
    <source>
        <dbReference type="ARBA" id="ARBA00022989"/>
    </source>
</evidence>
<comment type="similarity">
    <text evidence="2">Belongs to the CCC1 family.</text>
</comment>
<protein>
    <submittedName>
        <fullName evidence="8">Uncharacterized protein</fullName>
    </submittedName>
</protein>
<keyword evidence="9" id="KW-1185">Reference proteome</keyword>
<organism evidence="8 9">
    <name type="scientific">Emiliania huxleyi (strain CCMP1516)</name>
    <dbReference type="NCBI Taxonomy" id="280463"/>
    <lineage>
        <taxon>Eukaryota</taxon>
        <taxon>Haptista</taxon>
        <taxon>Haptophyta</taxon>
        <taxon>Prymnesiophyceae</taxon>
        <taxon>Isochrysidales</taxon>
        <taxon>Noelaerhabdaceae</taxon>
        <taxon>Emiliania</taxon>
    </lineage>
</organism>
<evidence type="ECO:0000256" key="2">
    <source>
        <dbReference type="ARBA" id="ARBA00007049"/>
    </source>
</evidence>
<dbReference type="GeneID" id="17253641"/>
<dbReference type="GO" id="GO:0005384">
    <property type="term" value="F:manganese ion transmembrane transporter activity"/>
    <property type="evidence" value="ECO:0007669"/>
    <property type="project" value="InterPro"/>
</dbReference>
<keyword evidence="5 6" id="KW-0472">Membrane</keyword>
<dbReference type="STRING" id="2903.R1CYS2"/>
<evidence type="ECO:0000313" key="8">
    <source>
        <dbReference type="EnsemblProtists" id="EOD07480"/>
    </source>
</evidence>
<dbReference type="InterPro" id="IPR008217">
    <property type="entry name" value="Ccc1_fam"/>
</dbReference>
<feature type="signal peptide" evidence="7">
    <location>
        <begin position="1"/>
        <end position="16"/>
    </location>
</feature>
<dbReference type="GO" id="GO:0030026">
    <property type="term" value="P:intracellular manganese ion homeostasis"/>
    <property type="evidence" value="ECO:0007669"/>
    <property type="project" value="InterPro"/>
</dbReference>
<keyword evidence="7" id="KW-0732">Signal</keyword>
<dbReference type="PaxDb" id="2903-EOD07480"/>
<evidence type="ECO:0000256" key="5">
    <source>
        <dbReference type="ARBA" id="ARBA00023136"/>
    </source>
</evidence>
<proteinExistence type="inferred from homology"/>